<dbReference type="InterPro" id="IPR052514">
    <property type="entry name" value="SAM-dependent_MTase"/>
</dbReference>
<organism evidence="2 3">
    <name type="scientific">Rhodocytophaga rosea</name>
    <dbReference type="NCBI Taxonomy" id="2704465"/>
    <lineage>
        <taxon>Bacteria</taxon>
        <taxon>Pseudomonadati</taxon>
        <taxon>Bacteroidota</taxon>
        <taxon>Cytophagia</taxon>
        <taxon>Cytophagales</taxon>
        <taxon>Rhodocytophagaceae</taxon>
        <taxon>Rhodocytophaga</taxon>
    </lineage>
</organism>
<name>A0A6C0GML3_9BACT</name>
<dbReference type="InterPro" id="IPR029063">
    <property type="entry name" value="SAM-dependent_MTases_sf"/>
</dbReference>
<dbReference type="PANTHER" id="PTHR34203">
    <property type="entry name" value="METHYLTRANSFERASE, FKBM FAMILY PROTEIN"/>
    <property type="match status" value="1"/>
</dbReference>
<proteinExistence type="predicted"/>
<gene>
    <name evidence="2" type="ORF">GXP67_20415</name>
</gene>
<dbReference type="Proteomes" id="UP000480178">
    <property type="component" value="Chromosome"/>
</dbReference>
<dbReference type="GO" id="GO:0032259">
    <property type="term" value="P:methylation"/>
    <property type="evidence" value="ECO:0007669"/>
    <property type="project" value="UniProtKB-KW"/>
</dbReference>
<sequence length="269" mass="31190">MRRVKILLYWIFRARFNVSLPELLQFLKKPTVKNIGSRYIKNITKTDGYEISFEPIPDKLYWPGNFPVEGIYQVTAETFDKDDWHFYQKQHTEIEEGEILLDIGTAEGLFPLSVIQKCKQVFLVEPNKYFFAALQRTFRNYQDKVVLIHSAVGNKDDIISLQGESLSGQISDDLSSGDTVEIHKIDHLIAGHRITYLKADIEGFEYEMLKGAAAIIKENKPKIAITTYHPQNNAEEIISLIRSYVPEYKYYVKGIYDVECKPVMIHLWC</sequence>
<feature type="domain" description="Methyltransferase FkbM" evidence="1">
    <location>
        <begin position="102"/>
        <end position="244"/>
    </location>
</feature>
<evidence type="ECO:0000313" key="3">
    <source>
        <dbReference type="Proteomes" id="UP000480178"/>
    </source>
</evidence>
<dbReference type="Gene3D" id="3.40.50.150">
    <property type="entry name" value="Vaccinia Virus protein VP39"/>
    <property type="match status" value="1"/>
</dbReference>
<dbReference type="GO" id="GO:0008168">
    <property type="term" value="F:methyltransferase activity"/>
    <property type="evidence" value="ECO:0007669"/>
    <property type="project" value="UniProtKB-KW"/>
</dbReference>
<reference evidence="2 3" key="1">
    <citation type="submission" date="2020-01" db="EMBL/GenBank/DDBJ databases">
        <authorList>
            <person name="Kim M.K."/>
        </authorList>
    </citation>
    <scope>NUCLEOTIDE SEQUENCE [LARGE SCALE GENOMIC DNA]</scope>
    <source>
        <strain evidence="2 3">172606-1</strain>
    </source>
</reference>
<dbReference type="AlphaFoldDB" id="A0A6C0GML3"/>
<evidence type="ECO:0000259" key="1">
    <source>
        <dbReference type="Pfam" id="PF05050"/>
    </source>
</evidence>
<dbReference type="PANTHER" id="PTHR34203:SF15">
    <property type="entry name" value="SLL1173 PROTEIN"/>
    <property type="match status" value="1"/>
</dbReference>
<dbReference type="SUPFAM" id="SSF53335">
    <property type="entry name" value="S-adenosyl-L-methionine-dependent methyltransferases"/>
    <property type="match status" value="1"/>
</dbReference>
<dbReference type="RefSeq" id="WP_162444845.1">
    <property type="nucleotide sequence ID" value="NZ_CP048222.1"/>
</dbReference>
<dbReference type="NCBIfam" id="TIGR01444">
    <property type="entry name" value="fkbM_fam"/>
    <property type="match status" value="1"/>
</dbReference>
<protein>
    <submittedName>
        <fullName evidence="2">FkbM family methyltransferase</fullName>
    </submittedName>
</protein>
<keyword evidence="2" id="KW-0489">Methyltransferase</keyword>
<dbReference type="KEGG" id="rhoz:GXP67_20415"/>
<evidence type="ECO:0000313" key="2">
    <source>
        <dbReference type="EMBL" id="QHT68842.1"/>
    </source>
</evidence>
<keyword evidence="3" id="KW-1185">Reference proteome</keyword>
<dbReference type="InterPro" id="IPR006342">
    <property type="entry name" value="FkbM_mtfrase"/>
</dbReference>
<dbReference type="EMBL" id="CP048222">
    <property type="protein sequence ID" value="QHT68842.1"/>
    <property type="molecule type" value="Genomic_DNA"/>
</dbReference>
<dbReference type="Pfam" id="PF05050">
    <property type="entry name" value="Methyltransf_21"/>
    <property type="match status" value="1"/>
</dbReference>
<keyword evidence="2" id="KW-0808">Transferase</keyword>
<accession>A0A6C0GML3</accession>